<evidence type="ECO:0000313" key="1">
    <source>
        <dbReference type="EMBL" id="MEQ4481421.1"/>
    </source>
</evidence>
<gene>
    <name evidence="1" type="ORF">QJS35_03310</name>
</gene>
<organism evidence="1 2">
    <name type="scientific">Cohnella silvisoli</name>
    <dbReference type="NCBI Taxonomy" id="2873699"/>
    <lineage>
        <taxon>Bacteria</taxon>
        <taxon>Bacillati</taxon>
        <taxon>Bacillota</taxon>
        <taxon>Bacilli</taxon>
        <taxon>Bacillales</taxon>
        <taxon>Paenibacillaceae</taxon>
        <taxon>Cohnella</taxon>
    </lineage>
</organism>
<sequence length="285" mass="33102">MMRPVRLYDELVQFAEMMMRHLSESMDVTVRQKEEEPLLLEISLKPNNPEEKVQVSLHNTFRTYMAGGDLNAAVDYLNSIIRCSQLVRTKSDVAKLDPAYIFPAIRDERYVKEAAENSPFLSEEYLPGLRVIYIEIKDSCSKIVNEAILSHNPRLTVERVKRLAYRNLRSAGWQPSRLSLQSPFHKSCYVEVFMDNSHPVECQFLLPDMASRNLPRNCVIAYTNRKNALMMRSEERMETIAQALRLVEKSRFRDVVKRSCNLLPSPVSERIYWISNGEARLLEQV</sequence>
<dbReference type="RefSeq" id="WP_232182074.1">
    <property type="nucleotide sequence ID" value="NZ_JAIOAP010000001.1"/>
</dbReference>
<accession>A0ABV1KP81</accession>
<dbReference type="InterPro" id="IPR010838">
    <property type="entry name" value="DUF1444"/>
</dbReference>
<dbReference type="Pfam" id="PF07285">
    <property type="entry name" value="DUF1444"/>
    <property type="match status" value="1"/>
</dbReference>
<protein>
    <submittedName>
        <fullName evidence="1">DUF1444 family protein</fullName>
    </submittedName>
</protein>
<evidence type="ECO:0000313" key="2">
    <source>
        <dbReference type="Proteomes" id="UP001493487"/>
    </source>
</evidence>
<reference evidence="1 2" key="1">
    <citation type="journal article" date="2023" name="Genome Announc.">
        <title>Pan-Genome Analyses of the Genus Cohnella and Proposal of the Novel Species Cohnella silvisoli sp. nov., Isolated from Forest Soil.</title>
        <authorList>
            <person name="Wang C."/>
            <person name="Mao L."/>
            <person name="Bao G."/>
            <person name="Zhu H."/>
        </authorList>
    </citation>
    <scope>NUCLEOTIDE SEQUENCE [LARGE SCALE GENOMIC DNA]</scope>
    <source>
        <strain evidence="1 2">NL03-T5-1</strain>
    </source>
</reference>
<dbReference type="EMBL" id="JASKHM010000001">
    <property type="protein sequence ID" value="MEQ4481421.1"/>
    <property type="molecule type" value="Genomic_DNA"/>
</dbReference>
<name>A0ABV1KP81_9BACL</name>
<dbReference type="Proteomes" id="UP001493487">
    <property type="component" value="Unassembled WGS sequence"/>
</dbReference>
<keyword evidence="2" id="KW-1185">Reference proteome</keyword>
<proteinExistence type="predicted"/>
<comment type="caution">
    <text evidence="1">The sequence shown here is derived from an EMBL/GenBank/DDBJ whole genome shotgun (WGS) entry which is preliminary data.</text>
</comment>